<reference evidence="2 3" key="1">
    <citation type="submission" date="2019-05" db="EMBL/GenBank/DDBJ databases">
        <title>Draft Genome of Bradyrhizobium elkanii strain SEMIA 938, Used in Commercial Inoculants for Lupinus spp. in Brazil.</title>
        <authorList>
            <person name="Hungria M."/>
            <person name="Delamuta J.R.M."/>
            <person name="Ribeiro R.A."/>
            <person name="Nogueira M.A."/>
        </authorList>
    </citation>
    <scope>NUCLEOTIDE SEQUENCE [LARGE SCALE GENOMIC DNA]</scope>
    <source>
        <strain evidence="2 3">Semia 938</strain>
    </source>
</reference>
<proteinExistence type="predicted"/>
<feature type="transmembrane region" description="Helical" evidence="1">
    <location>
        <begin position="9"/>
        <end position="28"/>
    </location>
</feature>
<dbReference type="GO" id="GO:0008654">
    <property type="term" value="P:phospholipid biosynthetic process"/>
    <property type="evidence" value="ECO:0007669"/>
    <property type="project" value="InterPro"/>
</dbReference>
<dbReference type="RefSeq" id="WP_137482996.1">
    <property type="nucleotide sequence ID" value="NZ_SZZP01000028.1"/>
</dbReference>
<evidence type="ECO:0000313" key="3">
    <source>
        <dbReference type="Proteomes" id="UP000305095"/>
    </source>
</evidence>
<dbReference type="Pfam" id="PF01066">
    <property type="entry name" value="CDP-OH_P_transf"/>
    <property type="match status" value="1"/>
</dbReference>
<keyword evidence="1" id="KW-0472">Membrane</keyword>
<sequence length="204" mass="21186">MLKYLLDPANAITASGIALSGIALSLAMEGRVELAVAIALWAMLADHLDGVVAGRIRNRSGLAARMGKSLDGFSDLIYGAVFPSIALLQLNGVTTLSVALGTGLLLAGALRLSYFGIVGLSADRYFTGLPLSYDVPLLAVLLLIKPLLEQPLFSGLLVSSFAALAVLHVSSIRVPAPTRSMYIAILLFSVAASAALSVRAMSFG</sequence>
<dbReference type="InterPro" id="IPR043130">
    <property type="entry name" value="CDP-OH_PTrfase_TM_dom"/>
</dbReference>
<feature type="transmembrane region" description="Helical" evidence="1">
    <location>
        <begin position="34"/>
        <end position="52"/>
    </location>
</feature>
<dbReference type="Proteomes" id="UP000305095">
    <property type="component" value="Unassembled WGS sequence"/>
</dbReference>
<feature type="transmembrane region" description="Helical" evidence="1">
    <location>
        <begin position="73"/>
        <end position="90"/>
    </location>
</feature>
<feature type="transmembrane region" description="Helical" evidence="1">
    <location>
        <begin position="181"/>
        <end position="201"/>
    </location>
</feature>
<dbReference type="GO" id="GO:0016780">
    <property type="term" value="F:phosphotransferase activity, for other substituted phosphate groups"/>
    <property type="evidence" value="ECO:0007669"/>
    <property type="project" value="InterPro"/>
</dbReference>
<dbReference type="AlphaFoldDB" id="A0A4U6RJP1"/>
<gene>
    <name evidence="2" type="ORF">FDV58_33985</name>
</gene>
<keyword evidence="1" id="KW-0812">Transmembrane</keyword>
<feature type="transmembrane region" description="Helical" evidence="1">
    <location>
        <begin position="150"/>
        <end position="169"/>
    </location>
</feature>
<evidence type="ECO:0008006" key="4">
    <source>
        <dbReference type="Google" id="ProtNLM"/>
    </source>
</evidence>
<evidence type="ECO:0000256" key="1">
    <source>
        <dbReference type="SAM" id="Phobius"/>
    </source>
</evidence>
<keyword evidence="1" id="KW-1133">Transmembrane helix</keyword>
<name>A0A4U6RJP1_BRAEL</name>
<organism evidence="2 3">
    <name type="scientific">Bradyrhizobium elkanii</name>
    <dbReference type="NCBI Taxonomy" id="29448"/>
    <lineage>
        <taxon>Bacteria</taxon>
        <taxon>Pseudomonadati</taxon>
        <taxon>Pseudomonadota</taxon>
        <taxon>Alphaproteobacteria</taxon>
        <taxon>Hyphomicrobiales</taxon>
        <taxon>Nitrobacteraceae</taxon>
        <taxon>Bradyrhizobium</taxon>
    </lineage>
</organism>
<dbReference type="InterPro" id="IPR000462">
    <property type="entry name" value="CDP-OH_P_trans"/>
</dbReference>
<accession>A0A4U6RJP1</accession>
<comment type="caution">
    <text evidence="2">The sequence shown here is derived from an EMBL/GenBank/DDBJ whole genome shotgun (WGS) entry which is preliminary data.</text>
</comment>
<dbReference type="EMBL" id="SZZP01000028">
    <property type="protein sequence ID" value="TKV74018.1"/>
    <property type="molecule type" value="Genomic_DNA"/>
</dbReference>
<feature type="transmembrane region" description="Helical" evidence="1">
    <location>
        <begin position="96"/>
        <end position="118"/>
    </location>
</feature>
<evidence type="ECO:0000313" key="2">
    <source>
        <dbReference type="EMBL" id="TKV74018.1"/>
    </source>
</evidence>
<protein>
    <recommendedName>
        <fullName evidence="4">CDP-alcohol phosphatidyltransferase</fullName>
    </recommendedName>
</protein>
<dbReference type="GO" id="GO:0016020">
    <property type="term" value="C:membrane"/>
    <property type="evidence" value="ECO:0007669"/>
    <property type="project" value="InterPro"/>
</dbReference>
<dbReference type="Gene3D" id="1.20.120.1760">
    <property type="match status" value="1"/>
</dbReference>